<feature type="compositionally biased region" description="Basic and acidic residues" evidence="1">
    <location>
        <begin position="228"/>
        <end position="247"/>
    </location>
</feature>
<organism evidence="3 4">
    <name type="scientific">Perkinsus olseni</name>
    <name type="common">Perkinsus atlanticus</name>
    <dbReference type="NCBI Taxonomy" id="32597"/>
    <lineage>
        <taxon>Eukaryota</taxon>
        <taxon>Sar</taxon>
        <taxon>Alveolata</taxon>
        <taxon>Perkinsozoa</taxon>
        <taxon>Perkinsea</taxon>
        <taxon>Perkinsida</taxon>
        <taxon>Perkinsidae</taxon>
        <taxon>Perkinsus</taxon>
    </lineage>
</organism>
<dbReference type="AlphaFoldDB" id="A0A7J6SAX3"/>
<dbReference type="Proteomes" id="UP000574390">
    <property type="component" value="Unassembled WGS sequence"/>
</dbReference>
<proteinExistence type="predicted"/>
<evidence type="ECO:0000313" key="3">
    <source>
        <dbReference type="EMBL" id="KAF4729933.1"/>
    </source>
</evidence>
<evidence type="ECO:0000256" key="1">
    <source>
        <dbReference type="SAM" id="MobiDB-lite"/>
    </source>
</evidence>
<keyword evidence="2" id="KW-0472">Membrane</keyword>
<feature type="transmembrane region" description="Helical" evidence="2">
    <location>
        <begin position="54"/>
        <end position="72"/>
    </location>
</feature>
<keyword evidence="2" id="KW-0812">Transmembrane</keyword>
<feature type="region of interest" description="Disordered" evidence="1">
    <location>
        <begin position="185"/>
        <end position="208"/>
    </location>
</feature>
<comment type="caution">
    <text evidence="3">The sequence shown here is derived from an EMBL/GenBank/DDBJ whole genome shotgun (WGS) entry which is preliminary data.</text>
</comment>
<feature type="compositionally biased region" description="Basic and acidic residues" evidence="1">
    <location>
        <begin position="271"/>
        <end position="290"/>
    </location>
</feature>
<gene>
    <name evidence="3" type="ORF">FOZ62_010377</name>
</gene>
<protein>
    <submittedName>
        <fullName evidence="3">Uncharacterized protein</fullName>
    </submittedName>
</protein>
<sequence>MDDTESVITTTTTAAIVVISVVTSLLLLLMLVVAAVVVSIILSPYERAPIWKRNNYGLTFGAMAGVSTFFMWKNIFNNNTTITTSSTATRAAGAGRRIFSGTSNSAPVTTIPAIIPATIMFAVASRVIQNTIMISSCYDDVLKQNTNLGHMCRTFLGQIRGSTVGGEAPSALDDDAIVPPPPITLPATPCRPTMNRSGDAAASSTPMPLNPIQQRLLVNQRLTVDEDDHQRGVDQGEERRRRRDADVKSSANNFYDTNVWGEPYNPPSPPSDERQHHLHQTWDDIRASII</sequence>
<evidence type="ECO:0000313" key="4">
    <source>
        <dbReference type="Proteomes" id="UP000574390"/>
    </source>
</evidence>
<accession>A0A7J6SAX3</accession>
<reference evidence="3 4" key="1">
    <citation type="submission" date="2020-04" db="EMBL/GenBank/DDBJ databases">
        <title>Perkinsus olseni comparative genomics.</title>
        <authorList>
            <person name="Bogema D.R."/>
        </authorList>
    </citation>
    <scope>NUCLEOTIDE SEQUENCE [LARGE SCALE GENOMIC DNA]</scope>
    <source>
        <strain evidence="3">ATCC PRA-205</strain>
    </source>
</reference>
<evidence type="ECO:0000256" key="2">
    <source>
        <dbReference type="SAM" id="Phobius"/>
    </source>
</evidence>
<name>A0A7J6SAX3_PEROL</name>
<feature type="region of interest" description="Disordered" evidence="1">
    <location>
        <begin position="222"/>
        <end position="290"/>
    </location>
</feature>
<feature type="transmembrane region" description="Helical" evidence="2">
    <location>
        <begin position="12"/>
        <end position="42"/>
    </location>
</feature>
<dbReference type="EMBL" id="JABANM010016147">
    <property type="protein sequence ID" value="KAF4729933.1"/>
    <property type="molecule type" value="Genomic_DNA"/>
</dbReference>
<keyword evidence="2" id="KW-1133">Transmembrane helix</keyword>